<accession>A0A7H1NUQ5</accession>
<sequence length="180" mass="20025">MQDPQVETLPQDSSLSFSLKRVRYAGFALLLLVLLVDQASKYWVLELFHLPEKVSVLVFPGFRLSMVWNKAITFGLFGRVGIYGPVIFGLLSSIIVVILLVWMLRTQSRMNILVVGAIAGGAIGNIIDRVRFGAVVDFIHLYAYGWSWYVFNIADSAIVCGVIVLLVNSLFFSALAPVRK</sequence>
<dbReference type="PROSITE" id="PS00855">
    <property type="entry name" value="SPASE_II"/>
    <property type="match status" value="1"/>
</dbReference>
<dbReference type="PANTHER" id="PTHR33695">
    <property type="entry name" value="LIPOPROTEIN SIGNAL PEPTIDASE"/>
    <property type="match status" value="1"/>
</dbReference>
<evidence type="ECO:0000256" key="6">
    <source>
        <dbReference type="ARBA" id="ARBA00022801"/>
    </source>
</evidence>
<dbReference type="RefSeq" id="WP_203413667.1">
    <property type="nucleotide sequence ID" value="NZ_CP060244.1"/>
</dbReference>
<organism evidence="12 13">
    <name type="scientific">Entomobacter blattae</name>
    <dbReference type="NCBI Taxonomy" id="2762277"/>
    <lineage>
        <taxon>Bacteria</taxon>
        <taxon>Pseudomonadati</taxon>
        <taxon>Pseudomonadota</taxon>
        <taxon>Alphaproteobacteria</taxon>
        <taxon>Acetobacterales</taxon>
        <taxon>Acetobacteraceae</taxon>
        <taxon>Entomobacter</taxon>
    </lineage>
</organism>
<dbReference type="Pfam" id="PF01252">
    <property type="entry name" value="Peptidase_A8"/>
    <property type="match status" value="1"/>
</dbReference>
<keyword evidence="4 9" id="KW-0812">Transmembrane</keyword>
<evidence type="ECO:0000256" key="9">
    <source>
        <dbReference type="HAMAP-Rule" id="MF_00161"/>
    </source>
</evidence>
<dbReference type="EC" id="3.4.23.36" evidence="9"/>
<feature type="transmembrane region" description="Helical" evidence="9">
    <location>
        <begin position="110"/>
        <end position="127"/>
    </location>
</feature>
<gene>
    <name evidence="9 12" type="primary">lspA</name>
    <name evidence="12" type="ORF">JGUZn3_23140</name>
</gene>
<comment type="similarity">
    <text evidence="1 9 11">Belongs to the peptidase A8 family.</text>
</comment>
<comment type="catalytic activity">
    <reaction evidence="9 10">
        <text>Release of signal peptides from bacterial membrane prolipoproteins. Hydrolyzes -Xaa-Yaa-Zaa-|-(S,diacylglyceryl)Cys-, in which Xaa is hydrophobic (preferably Leu), and Yaa (Ala or Ser) and Zaa (Gly or Ala) have small, neutral side chains.</text>
        <dbReference type="EC" id="3.4.23.36"/>
    </reaction>
</comment>
<dbReference type="InterPro" id="IPR001872">
    <property type="entry name" value="Peptidase_A8"/>
</dbReference>
<keyword evidence="12" id="KW-0449">Lipoprotein</keyword>
<evidence type="ECO:0000256" key="10">
    <source>
        <dbReference type="RuleBase" id="RU000594"/>
    </source>
</evidence>
<comment type="function">
    <text evidence="9 10">This protein specifically catalyzes the removal of signal peptides from prolipoproteins.</text>
</comment>
<dbReference type="NCBIfam" id="TIGR00077">
    <property type="entry name" value="lspA"/>
    <property type="match status" value="1"/>
</dbReference>
<dbReference type="GO" id="GO:0006508">
    <property type="term" value="P:proteolysis"/>
    <property type="evidence" value="ECO:0007669"/>
    <property type="project" value="UniProtKB-KW"/>
</dbReference>
<feature type="transmembrane region" description="Helical" evidence="9">
    <location>
        <begin position="82"/>
        <end position="103"/>
    </location>
</feature>
<keyword evidence="3 9" id="KW-0645">Protease</keyword>
<feature type="active site" evidence="9">
    <location>
        <position position="155"/>
    </location>
</feature>
<dbReference type="KEGG" id="ebla:JGUZn3_23140"/>
<dbReference type="Proteomes" id="UP000516349">
    <property type="component" value="Chromosome"/>
</dbReference>
<dbReference type="EMBL" id="CP060244">
    <property type="protein sequence ID" value="QNT79515.1"/>
    <property type="molecule type" value="Genomic_DNA"/>
</dbReference>
<dbReference type="HAMAP" id="MF_00161">
    <property type="entry name" value="LspA"/>
    <property type="match status" value="1"/>
</dbReference>
<keyword evidence="13" id="KW-1185">Reference proteome</keyword>
<dbReference type="GO" id="GO:0004190">
    <property type="term" value="F:aspartic-type endopeptidase activity"/>
    <property type="evidence" value="ECO:0007669"/>
    <property type="project" value="UniProtKB-UniRule"/>
</dbReference>
<evidence type="ECO:0000256" key="5">
    <source>
        <dbReference type="ARBA" id="ARBA00022750"/>
    </source>
</evidence>
<evidence type="ECO:0000256" key="7">
    <source>
        <dbReference type="ARBA" id="ARBA00022989"/>
    </source>
</evidence>
<keyword evidence="8 9" id="KW-0472">Membrane</keyword>
<dbReference type="GO" id="GO:0005886">
    <property type="term" value="C:plasma membrane"/>
    <property type="evidence" value="ECO:0007669"/>
    <property type="project" value="UniProtKB-SubCell"/>
</dbReference>
<keyword evidence="5 9" id="KW-0064">Aspartyl protease</keyword>
<evidence type="ECO:0000313" key="13">
    <source>
        <dbReference type="Proteomes" id="UP000516349"/>
    </source>
</evidence>
<dbReference type="PANTHER" id="PTHR33695:SF1">
    <property type="entry name" value="LIPOPROTEIN SIGNAL PEPTIDASE"/>
    <property type="match status" value="1"/>
</dbReference>
<reference evidence="12 13" key="1">
    <citation type="submission" date="2020-08" db="EMBL/GenBank/DDBJ databases">
        <title>Complete genome sequence of Entomobacter blattae G55GP.</title>
        <authorList>
            <person name="Poehlein A."/>
            <person name="Guzman J."/>
            <person name="Daniel R."/>
            <person name="Vilcinskas A."/>
        </authorList>
    </citation>
    <scope>NUCLEOTIDE SEQUENCE [LARGE SCALE GENOMIC DNA]</scope>
    <source>
        <strain evidence="12 13">G55GP</strain>
    </source>
</reference>
<feature type="transmembrane region" description="Helical" evidence="9">
    <location>
        <begin position="147"/>
        <end position="175"/>
    </location>
</feature>
<proteinExistence type="inferred from homology"/>
<feature type="active site" evidence="9">
    <location>
        <position position="137"/>
    </location>
</feature>
<protein>
    <recommendedName>
        <fullName evidence="9">Lipoprotein signal peptidase</fullName>
        <ecNumber evidence="9">3.4.23.36</ecNumber>
    </recommendedName>
    <alternativeName>
        <fullName evidence="9">Prolipoprotein signal peptidase</fullName>
    </alternativeName>
    <alternativeName>
        <fullName evidence="9">Signal peptidase II</fullName>
        <shortName evidence="9">SPase II</shortName>
    </alternativeName>
</protein>
<name>A0A7H1NUQ5_9PROT</name>
<evidence type="ECO:0000256" key="1">
    <source>
        <dbReference type="ARBA" id="ARBA00006139"/>
    </source>
</evidence>
<dbReference type="AlphaFoldDB" id="A0A7H1NUQ5"/>
<keyword evidence="2 9" id="KW-1003">Cell membrane</keyword>
<evidence type="ECO:0000256" key="11">
    <source>
        <dbReference type="RuleBase" id="RU004181"/>
    </source>
</evidence>
<evidence type="ECO:0000256" key="8">
    <source>
        <dbReference type="ARBA" id="ARBA00023136"/>
    </source>
</evidence>
<comment type="subcellular location">
    <subcellularLocation>
        <location evidence="9">Cell membrane</location>
        <topology evidence="9">Multi-pass membrane protein</topology>
    </subcellularLocation>
</comment>
<keyword evidence="6 9" id="KW-0378">Hydrolase</keyword>
<comment type="pathway">
    <text evidence="9">Protein modification; lipoprotein biosynthesis (signal peptide cleavage).</text>
</comment>
<dbReference type="UniPathway" id="UPA00665"/>
<evidence type="ECO:0000313" key="12">
    <source>
        <dbReference type="EMBL" id="QNT79515.1"/>
    </source>
</evidence>
<keyword evidence="7 9" id="KW-1133">Transmembrane helix</keyword>
<evidence type="ECO:0000256" key="4">
    <source>
        <dbReference type="ARBA" id="ARBA00022692"/>
    </source>
</evidence>
<evidence type="ECO:0000256" key="2">
    <source>
        <dbReference type="ARBA" id="ARBA00022475"/>
    </source>
</evidence>
<evidence type="ECO:0000256" key="3">
    <source>
        <dbReference type="ARBA" id="ARBA00022670"/>
    </source>
</evidence>
<feature type="transmembrane region" description="Helical" evidence="9">
    <location>
        <begin position="24"/>
        <end position="44"/>
    </location>
</feature>
<dbReference type="PRINTS" id="PR00781">
    <property type="entry name" value="LIPOSIGPTASE"/>
</dbReference>